<name>A0A8S5PY99_9CAUD</name>
<evidence type="ECO:0000313" key="1">
    <source>
        <dbReference type="EMBL" id="DAE11389.1"/>
    </source>
</evidence>
<reference evidence="1" key="1">
    <citation type="journal article" date="2021" name="Proc. Natl. Acad. Sci. U.S.A.">
        <title>A Catalog of Tens of Thousands of Viruses from Human Metagenomes Reveals Hidden Associations with Chronic Diseases.</title>
        <authorList>
            <person name="Tisza M.J."/>
            <person name="Buck C.B."/>
        </authorList>
    </citation>
    <scope>NUCLEOTIDE SEQUENCE</scope>
    <source>
        <strain evidence="1">CtWiL39</strain>
    </source>
</reference>
<sequence length="204" mass="22686">MADFSLSDIRSMLPDRDDNDLVWIIMLFLLWGRNGFGGNDNGALTRADLNDGLNFQQLESAVRGVQSGLCDGFYAVNSGMLQGMNSIQRDLCTGFNSVNTGISENRFAAQSCCCETNRNIDAVRAENYKNTCEIVNAIRTDGEATRALINANTMQELRDKLCDVKNENAQYRQSTYILGQLGRFVTNPPCNPPCNQNWQQGTTF</sequence>
<proteinExistence type="predicted"/>
<protein>
    <submittedName>
        <fullName evidence="1">Uncharacterized protein</fullName>
    </submittedName>
</protein>
<organism evidence="1">
    <name type="scientific">Myoviridae sp. ctWiL39</name>
    <dbReference type="NCBI Taxonomy" id="2825120"/>
    <lineage>
        <taxon>Viruses</taxon>
        <taxon>Duplodnaviria</taxon>
        <taxon>Heunggongvirae</taxon>
        <taxon>Uroviricota</taxon>
        <taxon>Caudoviricetes</taxon>
    </lineage>
</organism>
<accession>A0A8S5PY99</accession>
<dbReference type="EMBL" id="BK015531">
    <property type="protein sequence ID" value="DAE11389.1"/>
    <property type="molecule type" value="Genomic_DNA"/>
</dbReference>